<dbReference type="InterPro" id="IPR009057">
    <property type="entry name" value="Homeodomain-like_sf"/>
</dbReference>
<evidence type="ECO:0000256" key="3">
    <source>
        <dbReference type="ARBA" id="ARBA00023163"/>
    </source>
</evidence>
<evidence type="ECO:0000256" key="2">
    <source>
        <dbReference type="ARBA" id="ARBA00023125"/>
    </source>
</evidence>
<dbReference type="InterPro" id="IPR004111">
    <property type="entry name" value="Repressor_TetR_C"/>
</dbReference>
<dbReference type="AlphaFoldDB" id="A0A0A0BBK9"/>
<dbReference type="PROSITE" id="PS50977">
    <property type="entry name" value="HTH_TETR_2"/>
    <property type="match status" value="1"/>
</dbReference>
<feature type="DNA-binding region" description="H-T-H motif" evidence="4">
    <location>
        <begin position="57"/>
        <end position="76"/>
    </location>
</feature>
<dbReference type="GO" id="GO:0000976">
    <property type="term" value="F:transcription cis-regulatory region binding"/>
    <property type="evidence" value="ECO:0007669"/>
    <property type="project" value="TreeGrafter"/>
</dbReference>
<dbReference type="Proteomes" id="UP000029833">
    <property type="component" value="Unassembled WGS sequence"/>
</dbReference>
<proteinExistence type="predicted"/>
<evidence type="ECO:0000256" key="4">
    <source>
        <dbReference type="PROSITE-ProRule" id="PRU00335"/>
    </source>
</evidence>
<evidence type="ECO:0000259" key="5">
    <source>
        <dbReference type="PROSITE" id="PS50977"/>
    </source>
</evidence>
<dbReference type="Pfam" id="PF02909">
    <property type="entry name" value="TetR_C_1"/>
    <property type="match status" value="1"/>
</dbReference>
<sequence length="240" mass="25342">MPDGSDDARTAPHEGLARLLWGEPVPPARGPRPSLDLGRIAAETVVVADADGLPAVSMQKVADRLGVSKMALYRYVGSKDELVAVAVEQAVGVPPEVDADDDWRAATVAWAAELRETWLAHPWLPAATIGNRLMGPREIAWSEAAAAALASSGLTGDALRAVITLLFSHTRSTLAREVTGTQYWTTADDVGAEMRVLLRESGAAFPRIRAAEDAGVAGFDAWRFGLDVILDGVAARVPGA</sequence>
<keyword evidence="3" id="KW-0804">Transcription</keyword>
<dbReference type="InterPro" id="IPR050109">
    <property type="entry name" value="HTH-type_TetR-like_transc_reg"/>
</dbReference>
<dbReference type="Pfam" id="PF00440">
    <property type="entry name" value="TetR_N"/>
    <property type="match status" value="1"/>
</dbReference>
<name>A0A0A0BBK9_9CELL</name>
<dbReference type="STRING" id="1408250.Q760_07250"/>
<feature type="domain" description="HTH tetR-type" evidence="5">
    <location>
        <begin position="34"/>
        <end position="94"/>
    </location>
</feature>
<dbReference type="PANTHER" id="PTHR30055">
    <property type="entry name" value="HTH-TYPE TRANSCRIPTIONAL REGULATOR RUTR"/>
    <property type="match status" value="1"/>
</dbReference>
<keyword evidence="7" id="KW-1185">Reference proteome</keyword>
<keyword evidence="2 4" id="KW-0238">DNA-binding</keyword>
<accession>A0A0A0BBK9</accession>
<dbReference type="OrthoDB" id="329481at2"/>
<dbReference type="GO" id="GO:0045892">
    <property type="term" value="P:negative regulation of DNA-templated transcription"/>
    <property type="evidence" value="ECO:0007669"/>
    <property type="project" value="InterPro"/>
</dbReference>
<protein>
    <recommendedName>
        <fullName evidence="5">HTH tetR-type domain-containing protein</fullName>
    </recommendedName>
</protein>
<dbReference type="InterPro" id="IPR036271">
    <property type="entry name" value="Tet_transcr_reg_TetR-rel_C_sf"/>
</dbReference>
<dbReference type="Gene3D" id="1.10.357.10">
    <property type="entry name" value="Tetracycline Repressor, domain 2"/>
    <property type="match status" value="1"/>
</dbReference>
<comment type="caution">
    <text evidence="6">The sequence shown here is derived from an EMBL/GenBank/DDBJ whole genome shotgun (WGS) entry which is preliminary data.</text>
</comment>
<dbReference type="SUPFAM" id="SSF46689">
    <property type="entry name" value="Homeodomain-like"/>
    <property type="match status" value="1"/>
</dbReference>
<dbReference type="SUPFAM" id="SSF48498">
    <property type="entry name" value="Tetracyclin repressor-like, C-terminal domain"/>
    <property type="match status" value="1"/>
</dbReference>
<organism evidence="6 7">
    <name type="scientific">Cellulomonas cellasea DSM 20118</name>
    <dbReference type="NCBI Taxonomy" id="1408250"/>
    <lineage>
        <taxon>Bacteria</taxon>
        <taxon>Bacillati</taxon>
        <taxon>Actinomycetota</taxon>
        <taxon>Actinomycetes</taxon>
        <taxon>Micrococcales</taxon>
        <taxon>Cellulomonadaceae</taxon>
        <taxon>Cellulomonas</taxon>
    </lineage>
</organism>
<gene>
    <name evidence="6" type="ORF">Q760_07250</name>
</gene>
<dbReference type="InterPro" id="IPR001647">
    <property type="entry name" value="HTH_TetR"/>
</dbReference>
<keyword evidence="1" id="KW-0805">Transcription regulation</keyword>
<evidence type="ECO:0000313" key="6">
    <source>
        <dbReference type="EMBL" id="KGM03284.1"/>
    </source>
</evidence>
<reference evidence="6 7" key="1">
    <citation type="submission" date="2013-10" db="EMBL/GenBank/DDBJ databases">
        <authorList>
            <person name="Wang G."/>
            <person name="Zhuang W."/>
        </authorList>
    </citation>
    <scope>NUCLEOTIDE SEQUENCE [LARGE SCALE GENOMIC DNA]</scope>
    <source>
        <strain evidence="6 7">DSM 20118</strain>
    </source>
</reference>
<dbReference type="RefSeq" id="WP_052103592.1">
    <property type="nucleotide sequence ID" value="NZ_AXNT01000019.1"/>
</dbReference>
<evidence type="ECO:0000256" key="1">
    <source>
        <dbReference type="ARBA" id="ARBA00023015"/>
    </source>
</evidence>
<evidence type="ECO:0000313" key="7">
    <source>
        <dbReference type="Proteomes" id="UP000029833"/>
    </source>
</evidence>
<dbReference type="PANTHER" id="PTHR30055:SF151">
    <property type="entry name" value="TRANSCRIPTIONAL REGULATORY PROTEIN"/>
    <property type="match status" value="1"/>
</dbReference>
<dbReference type="EMBL" id="AXNT01000019">
    <property type="protein sequence ID" value="KGM03284.1"/>
    <property type="molecule type" value="Genomic_DNA"/>
</dbReference>
<dbReference type="GO" id="GO:0003700">
    <property type="term" value="F:DNA-binding transcription factor activity"/>
    <property type="evidence" value="ECO:0007669"/>
    <property type="project" value="TreeGrafter"/>
</dbReference>